<feature type="transmembrane region" description="Helical" evidence="9">
    <location>
        <begin position="198"/>
        <end position="218"/>
    </location>
</feature>
<keyword evidence="4" id="KW-1003">Cell membrane</keyword>
<feature type="domain" description="NADH:quinone oxidoreductase/Mrp antiporter transmembrane" evidence="10">
    <location>
        <begin position="124"/>
        <end position="416"/>
    </location>
</feature>
<dbReference type="PANTHER" id="PTHR42703">
    <property type="entry name" value="NADH DEHYDROGENASE"/>
    <property type="match status" value="1"/>
</dbReference>
<dbReference type="Pfam" id="PF00662">
    <property type="entry name" value="Proton_antipo_N"/>
    <property type="match status" value="1"/>
</dbReference>
<protein>
    <submittedName>
        <fullName evidence="12">NADH dehydrogenase</fullName>
    </submittedName>
</protein>
<sequence length="490" mass="54542">MVRVIWLIILPLLTAFSLGLIKLYFKRYFNSIIIISSTAHIILTFIVANQAIKEPLVYNIGNWSPLLGITLVIDAFSALFILAIVALSYLVTLYSINYIKRDKIKYHTLSLLLLAGAIGIVITGDLFNLYVFFEIVSISSYALAAINKDTESFEGSFKYLILGSISGVFILLAIILIYQSTGTLNLAQAAVNFKEVGSSLKITILILYLIGFSSKFALVPLHSWLADVYTKASVTFNALSSGIVIKTSLYALIRIIYILFGVEFIIDIGLQDILVYWGTLTFIVAHLLAYQQTGLRRLLGYSSIAHMGYIIMVFALGSKGGIIAGGYHLTNHIIMKGTLFLATGIFIYNLKDDKISKLTGLGRTLPYSSLAFALAAFAIIGLPPFNGFVSKWLIIQQVLESNYSIPAFLILVGSLLSLIYYLKVIKELYYKFNDEKMMFKESLMLKLPTLTLSILCLVLSLLPSFAPKLIETLPKFLINRGNYINLLLRR</sequence>
<evidence type="ECO:0000313" key="12">
    <source>
        <dbReference type="EMBL" id="OCL26704.1"/>
    </source>
</evidence>
<reference evidence="13" key="1">
    <citation type="submission" date="2016-07" db="EMBL/GenBank/DDBJ databases">
        <authorList>
            <person name="Florea S."/>
            <person name="Webb J.S."/>
            <person name="Jaromczyk J."/>
            <person name="Schardl C.L."/>
        </authorList>
    </citation>
    <scope>NUCLEOTIDE SEQUENCE [LARGE SCALE GENOMIC DNA]</scope>
    <source>
        <strain evidence="13">Z6</strain>
    </source>
</reference>
<dbReference type="AlphaFoldDB" id="A0A1C0A914"/>
<name>A0A1C0A914_9FIRM</name>
<evidence type="ECO:0000256" key="1">
    <source>
        <dbReference type="ARBA" id="ARBA00004651"/>
    </source>
</evidence>
<dbReference type="InterPro" id="IPR050586">
    <property type="entry name" value="CPA3_Na-H_Antiporter_D"/>
</dbReference>
<dbReference type="GO" id="GO:0005886">
    <property type="term" value="C:plasma membrane"/>
    <property type="evidence" value="ECO:0007669"/>
    <property type="project" value="UniProtKB-SubCell"/>
</dbReference>
<dbReference type="InterPro" id="IPR001516">
    <property type="entry name" value="Proton_antipo_N"/>
</dbReference>
<keyword evidence="5 8" id="KW-0812">Transmembrane</keyword>
<dbReference type="RefSeq" id="WP_068718797.1">
    <property type="nucleotide sequence ID" value="NZ_LWDV01000009.1"/>
</dbReference>
<keyword evidence="7 9" id="KW-0472">Membrane</keyword>
<comment type="similarity">
    <text evidence="3">Belongs to the CPA3 antiporters (TC 2.A.63) subunit A family.</text>
</comment>
<comment type="caution">
    <text evidence="12">The sequence shown here is derived from an EMBL/GenBank/DDBJ whole genome shotgun (WGS) entry which is preliminary data.</text>
</comment>
<evidence type="ECO:0000256" key="9">
    <source>
        <dbReference type="SAM" id="Phobius"/>
    </source>
</evidence>
<dbReference type="Pfam" id="PF00361">
    <property type="entry name" value="Proton_antipo_M"/>
    <property type="match status" value="1"/>
</dbReference>
<evidence type="ECO:0000256" key="5">
    <source>
        <dbReference type="ARBA" id="ARBA00022692"/>
    </source>
</evidence>
<dbReference type="PANTHER" id="PTHR42703:SF1">
    <property type="entry name" value="NA(+)_H(+) ANTIPORTER SUBUNIT D1"/>
    <property type="match status" value="1"/>
</dbReference>
<evidence type="ECO:0000313" key="13">
    <source>
        <dbReference type="Proteomes" id="UP000093514"/>
    </source>
</evidence>
<evidence type="ECO:0000259" key="10">
    <source>
        <dbReference type="Pfam" id="PF00361"/>
    </source>
</evidence>
<evidence type="ECO:0000256" key="7">
    <source>
        <dbReference type="ARBA" id="ARBA00023136"/>
    </source>
</evidence>
<dbReference type="Proteomes" id="UP000093514">
    <property type="component" value="Unassembled WGS sequence"/>
</dbReference>
<feature type="transmembrane region" description="Helical" evidence="9">
    <location>
        <begin position="274"/>
        <end position="291"/>
    </location>
</feature>
<dbReference type="EMBL" id="LWDV01000009">
    <property type="protein sequence ID" value="OCL26704.1"/>
    <property type="molecule type" value="Genomic_DNA"/>
</dbReference>
<feature type="transmembrane region" description="Helical" evidence="9">
    <location>
        <begin position="106"/>
        <end position="123"/>
    </location>
</feature>
<feature type="transmembrane region" description="Helical" evidence="9">
    <location>
        <begin position="443"/>
        <end position="466"/>
    </location>
</feature>
<evidence type="ECO:0000256" key="4">
    <source>
        <dbReference type="ARBA" id="ARBA00022475"/>
    </source>
</evidence>
<comment type="subcellular location">
    <subcellularLocation>
        <location evidence="1">Cell membrane</location>
        <topology evidence="1">Multi-pass membrane protein</topology>
    </subcellularLocation>
    <subcellularLocation>
        <location evidence="8">Membrane</location>
        <topology evidence="8">Multi-pass membrane protein</topology>
    </subcellularLocation>
</comment>
<feature type="transmembrane region" description="Helical" evidence="9">
    <location>
        <begin position="403"/>
        <end position="422"/>
    </location>
</feature>
<feature type="transmembrane region" description="Helical" evidence="9">
    <location>
        <begin position="72"/>
        <end position="94"/>
    </location>
</feature>
<gene>
    <name evidence="12" type="ORF">U472_12070</name>
</gene>
<organism evidence="12 13">
    <name type="scientific">Orenia metallireducens</name>
    <dbReference type="NCBI Taxonomy" id="1413210"/>
    <lineage>
        <taxon>Bacteria</taxon>
        <taxon>Bacillati</taxon>
        <taxon>Bacillota</taxon>
        <taxon>Clostridia</taxon>
        <taxon>Halanaerobiales</taxon>
        <taxon>Halobacteroidaceae</taxon>
        <taxon>Orenia</taxon>
    </lineage>
</organism>
<evidence type="ECO:0000256" key="6">
    <source>
        <dbReference type="ARBA" id="ARBA00022989"/>
    </source>
</evidence>
<dbReference type="InterPro" id="IPR001750">
    <property type="entry name" value="ND/Mrp_TM"/>
</dbReference>
<dbReference type="PRINTS" id="PR01434">
    <property type="entry name" value="NADHDHGNASE5"/>
</dbReference>
<dbReference type="OrthoDB" id="9807568at2"/>
<feature type="domain" description="NADH-Ubiquinone oxidoreductase (complex I) chain 5 N-terminal" evidence="11">
    <location>
        <begin position="69"/>
        <end position="103"/>
    </location>
</feature>
<feature type="transmembrane region" description="Helical" evidence="9">
    <location>
        <begin position="129"/>
        <end position="147"/>
    </location>
</feature>
<feature type="transmembrane region" description="Helical" evidence="9">
    <location>
        <begin position="360"/>
        <end position="383"/>
    </location>
</feature>
<proteinExistence type="inferred from homology"/>
<feature type="transmembrane region" description="Helical" evidence="9">
    <location>
        <begin position="298"/>
        <end position="317"/>
    </location>
</feature>
<feature type="transmembrane region" description="Helical" evidence="9">
    <location>
        <begin position="32"/>
        <end position="52"/>
    </location>
</feature>
<keyword evidence="6 9" id="KW-1133">Transmembrane helix</keyword>
<keyword evidence="13" id="KW-1185">Reference proteome</keyword>
<comment type="similarity">
    <text evidence="2">Belongs to the CPA3 antiporters (TC 2.A.63) subunit D family.</text>
</comment>
<feature type="transmembrane region" description="Helical" evidence="9">
    <location>
        <begin position="329"/>
        <end position="348"/>
    </location>
</feature>
<evidence type="ECO:0000259" key="11">
    <source>
        <dbReference type="Pfam" id="PF00662"/>
    </source>
</evidence>
<feature type="transmembrane region" description="Helical" evidence="9">
    <location>
        <begin position="6"/>
        <end position="25"/>
    </location>
</feature>
<accession>A0A1C0A914</accession>
<evidence type="ECO:0000256" key="3">
    <source>
        <dbReference type="ARBA" id="ARBA00008483"/>
    </source>
</evidence>
<evidence type="ECO:0000256" key="8">
    <source>
        <dbReference type="RuleBase" id="RU000320"/>
    </source>
</evidence>
<evidence type="ECO:0000256" key="2">
    <source>
        <dbReference type="ARBA" id="ARBA00005346"/>
    </source>
</evidence>
<reference evidence="12 13" key="2">
    <citation type="submission" date="2016-08" db="EMBL/GenBank/DDBJ databases">
        <title>Orenia metallireducens sp. nov. strain Z6, a Novel Metal-reducing Firmicute from the Deep Subsurface.</title>
        <authorList>
            <person name="Maxim B.I."/>
            <person name="Kenneth K."/>
            <person name="Flynn T.M."/>
            <person name="Oloughlin E.J."/>
            <person name="Locke R.A."/>
            <person name="Weber J.R."/>
            <person name="Egan S.M."/>
            <person name="Mackie R.I."/>
            <person name="Cann I.K."/>
        </authorList>
    </citation>
    <scope>NUCLEOTIDE SEQUENCE [LARGE SCALE GENOMIC DNA]</scope>
    <source>
        <strain evidence="12 13">Z6</strain>
    </source>
</reference>
<feature type="transmembrane region" description="Helical" evidence="9">
    <location>
        <begin position="159"/>
        <end position="178"/>
    </location>
</feature>